<sequence>MRDKGAGGGTTGDTLQNGSIHFQVAKFVDELAHGIKNTGALDENILYFIVYHQIHITLTVTKFGVIEFIVGNAIFHFYYGKRLQRFGKHGK</sequence>
<evidence type="ECO:0000313" key="1">
    <source>
        <dbReference type="EMBL" id="MPM94236.1"/>
    </source>
</evidence>
<dbReference type="AlphaFoldDB" id="A0A645DY18"/>
<dbReference type="AntiFam" id="ANF00081">
    <property type="entry name" value="Shadow ORF (opposite lysS)"/>
</dbReference>
<gene>
    <name evidence="1" type="ORF">SDC9_141381</name>
</gene>
<reference evidence="1" key="1">
    <citation type="submission" date="2019-08" db="EMBL/GenBank/DDBJ databases">
        <authorList>
            <person name="Kucharzyk K."/>
            <person name="Murdoch R.W."/>
            <person name="Higgins S."/>
            <person name="Loffler F."/>
        </authorList>
    </citation>
    <scope>NUCLEOTIDE SEQUENCE</scope>
</reference>
<accession>A0A645DY18</accession>
<dbReference type="EMBL" id="VSSQ01040909">
    <property type="protein sequence ID" value="MPM94236.1"/>
    <property type="molecule type" value="Genomic_DNA"/>
</dbReference>
<name>A0A645DY18_9ZZZZ</name>
<comment type="caution">
    <text evidence="1">The sequence shown here is derived from an EMBL/GenBank/DDBJ whole genome shotgun (WGS) entry which is preliminary data.</text>
</comment>
<proteinExistence type="predicted"/>
<protein>
    <submittedName>
        <fullName evidence="1">Uncharacterized protein</fullName>
    </submittedName>
</protein>
<organism evidence="1">
    <name type="scientific">bioreactor metagenome</name>
    <dbReference type="NCBI Taxonomy" id="1076179"/>
    <lineage>
        <taxon>unclassified sequences</taxon>
        <taxon>metagenomes</taxon>
        <taxon>ecological metagenomes</taxon>
    </lineage>
</organism>